<evidence type="ECO:0000313" key="3">
    <source>
        <dbReference type="EMBL" id="ATL47600.1"/>
    </source>
</evidence>
<dbReference type="SUPFAM" id="SSF89392">
    <property type="entry name" value="Prokaryotic lipoproteins and lipoprotein localization factors"/>
    <property type="match status" value="1"/>
</dbReference>
<evidence type="ECO:0000256" key="1">
    <source>
        <dbReference type="ARBA" id="ARBA00022729"/>
    </source>
</evidence>
<dbReference type="InterPro" id="IPR029046">
    <property type="entry name" value="LolA/LolB/LppX"/>
</dbReference>
<dbReference type="InterPro" id="IPR004564">
    <property type="entry name" value="OM_lipoprot_carrier_LolA-like"/>
</dbReference>
<keyword evidence="1 2" id="KW-0732">Signal</keyword>
<dbReference type="RefSeq" id="WP_098193977.1">
    <property type="nucleotide sequence ID" value="NZ_CP023777.1"/>
</dbReference>
<evidence type="ECO:0000256" key="2">
    <source>
        <dbReference type="SAM" id="SignalP"/>
    </source>
</evidence>
<feature type="chain" id="PRO_5012810062" evidence="2">
    <location>
        <begin position="21"/>
        <end position="210"/>
    </location>
</feature>
<dbReference type="CDD" id="cd16325">
    <property type="entry name" value="LolA"/>
    <property type="match status" value="1"/>
</dbReference>
<dbReference type="PANTHER" id="PTHR35869">
    <property type="entry name" value="OUTER-MEMBRANE LIPOPROTEIN CARRIER PROTEIN"/>
    <property type="match status" value="1"/>
</dbReference>
<feature type="signal peptide" evidence="2">
    <location>
        <begin position="1"/>
        <end position="20"/>
    </location>
</feature>
<sequence>MRKIILMLMLGLLGGLTVQAQQYKELANPAAFRETFSKAAQQIKTIQSDFVQEKELSMLADKITSKGKFWFKQADKVKMEYLQPTYYLVIINGKNIKIKDSKQVSKVSTSQSKIFQKISKITADCVQGNILNSSSFTSKVQENNLFYKVVLTPKDKDIATYFSNIELLVDKKDYSVSKIVMQDTSGDHTTMTFIHKSLNVPLADEVFSVN</sequence>
<name>A0A291QUG1_9BACT</name>
<dbReference type="EMBL" id="CP023777">
    <property type="protein sequence ID" value="ATL47600.1"/>
    <property type="molecule type" value="Genomic_DNA"/>
</dbReference>
<dbReference type="Proteomes" id="UP000220133">
    <property type="component" value="Chromosome"/>
</dbReference>
<dbReference type="OrthoDB" id="1027451at2"/>
<dbReference type="AlphaFoldDB" id="A0A291QUG1"/>
<dbReference type="Pfam" id="PF03548">
    <property type="entry name" value="LolA"/>
    <property type="match status" value="1"/>
</dbReference>
<protein>
    <submittedName>
        <fullName evidence="3">Cell envelope biogenesis protein LolA</fullName>
    </submittedName>
</protein>
<accession>A0A291QUG1</accession>
<dbReference type="PANTHER" id="PTHR35869:SF1">
    <property type="entry name" value="OUTER-MEMBRANE LIPOPROTEIN CARRIER PROTEIN"/>
    <property type="match status" value="1"/>
</dbReference>
<dbReference type="KEGG" id="cbae:COR50_10715"/>
<evidence type="ECO:0000313" key="4">
    <source>
        <dbReference type="Proteomes" id="UP000220133"/>
    </source>
</evidence>
<keyword evidence="4" id="KW-1185">Reference proteome</keyword>
<proteinExistence type="predicted"/>
<reference evidence="3 4" key="1">
    <citation type="submission" date="2017-10" db="EMBL/GenBank/DDBJ databases">
        <title>Paenichitinophaga pekingensis gen. nov., sp. nov., isolated from activated sludge.</title>
        <authorList>
            <person name="Jin D."/>
            <person name="Kong X."/>
            <person name="Deng Y."/>
            <person name="Bai Z."/>
        </authorList>
    </citation>
    <scope>NUCLEOTIDE SEQUENCE [LARGE SCALE GENOMIC DNA]</scope>
    <source>
        <strain evidence="3 4">13</strain>
    </source>
</reference>
<dbReference type="Gene3D" id="2.50.20.10">
    <property type="entry name" value="Lipoprotein localisation LolA/LolB/LppX"/>
    <property type="match status" value="1"/>
</dbReference>
<organism evidence="3 4">
    <name type="scientific">Chitinophaga caeni</name>
    <dbReference type="NCBI Taxonomy" id="2029983"/>
    <lineage>
        <taxon>Bacteria</taxon>
        <taxon>Pseudomonadati</taxon>
        <taxon>Bacteroidota</taxon>
        <taxon>Chitinophagia</taxon>
        <taxon>Chitinophagales</taxon>
        <taxon>Chitinophagaceae</taxon>
        <taxon>Chitinophaga</taxon>
    </lineage>
</organism>
<gene>
    <name evidence="3" type="ORF">COR50_10715</name>
</gene>